<dbReference type="GeneID" id="112291195"/>
<dbReference type="PaxDb" id="3218-PP1S36_309V6.1"/>
<sequence length="435" mass="48104">MSSPASPLPVSLIKEHLDLSNPFTDSSTYAPRLCDAWSIGNLYMNKTSQIGQLPTSIAQADDEKQLQQSMGLLSSNEEHQQGQDFAELPSPMLDNTWSMLSEAQVTNLEDSLVPVEAPHQSSSTCQLKLPDADKDGRGFSEHDDRNIGSKFNGRSGLRQSSLKRDREEFSEGETTVTVVFQKMKPGRDKKKAIPDDDHRGWKKYGNKTIQNSNFCRGYYKCGMVDCRAKKMVQPTVQDPSIFEVTYVGKHTCSGSSRRRHRSRTVAPPPHPPPTIEGIDVLDGERQSSADEKAGSSGALYTSKPSVNGSSDVRVQTKIARLLKNHGGNGVIEAVKANSLTARSNNKGSPEDDQVSKDSKSWSSRSSKQMLLDNNSVEPNDSNETDPVPEDHDHEEGTYLQHSYQHQQSSYSFQQESLLWPEINMDASTLSTADPN</sequence>
<comment type="subcellular location">
    <subcellularLocation>
        <location evidence="1">Nucleus</location>
    </subcellularLocation>
</comment>
<evidence type="ECO:0000256" key="5">
    <source>
        <dbReference type="ARBA" id="ARBA00023242"/>
    </source>
</evidence>
<reference evidence="8 10" key="1">
    <citation type="journal article" date="2008" name="Science">
        <title>The Physcomitrella genome reveals evolutionary insights into the conquest of land by plants.</title>
        <authorList>
            <person name="Rensing S."/>
            <person name="Lang D."/>
            <person name="Zimmer A."/>
            <person name="Terry A."/>
            <person name="Salamov A."/>
            <person name="Shapiro H."/>
            <person name="Nishiyama T."/>
            <person name="Perroud P.-F."/>
            <person name="Lindquist E."/>
            <person name="Kamisugi Y."/>
            <person name="Tanahashi T."/>
            <person name="Sakakibara K."/>
            <person name="Fujita T."/>
            <person name="Oishi K."/>
            <person name="Shin-I T."/>
            <person name="Kuroki Y."/>
            <person name="Toyoda A."/>
            <person name="Suzuki Y."/>
            <person name="Hashimoto A."/>
            <person name="Yamaguchi K."/>
            <person name="Sugano A."/>
            <person name="Kohara Y."/>
            <person name="Fujiyama A."/>
            <person name="Anterola A."/>
            <person name="Aoki S."/>
            <person name="Ashton N."/>
            <person name="Barbazuk W.B."/>
            <person name="Barker E."/>
            <person name="Bennetzen J."/>
            <person name="Bezanilla M."/>
            <person name="Blankenship R."/>
            <person name="Cho S.H."/>
            <person name="Dutcher S."/>
            <person name="Estelle M."/>
            <person name="Fawcett J.A."/>
            <person name="Gundlach H."/>
            <person name="Hanada K."/>
            <person name="Heyl A."/>
            <person name="Hicks K.A."/>
            <person name="Hugh J."/>
            <person name="Lohr M."/>
            <person name="Mayer K."/>
            <person name="Melkozernov A."/>
            <person name="Murata T."/>
            <person name="Nelson D."/>
            <person name="Pils B."/>
            <person name="Prigge M."/>
            <person name="Reiss B."/>
            <person name="Renner T."/>
            <person name="Rombauts S."/>
            <person name="Rushton P."/>
            <person name="Sanderfoot A."/>
            <person name="Schween G."/>
            <person name="Shiu S.-H."/>
            <person name="Stueber K."/>
            <person name="Theodoulou F.L."/>
            <person name="Tu H."/>
            <person name="Van de Peer Y."/>
            <person name="Verrier P.J."/>
            <person name="Waters E."/>
            <person name="Wood A."/>
            <person name="Yang L."/>
            <person name="Cove D."/>
            <person name="Cuming A."/>
            <person name="Hasebe M."/>
            <person name="Lucas S."/>
            <person name="Mishler D.B."/>
            <person name="Reski R."/>
            <person name="Grigoriev I."/>
            <person name="Quatrano R.S."/>
            <person name="Boore J.L."/>
        </authorList>
    </citation>
    <scope>NUCLEOTIDE SEQUENCE [LARGE SCALE GENOMIC DNA]</scope>
    <source>
        <strain evidence="9 10">cv. Gransden 2004</strain>
    </source>
</reference>
<name>A0A2K1JHC6_PHYPA</name>
<evidence type="ECO:0000256" key="6">
    <source>
        <dbReference type="SAM" id="MobiDB-lite"/>
    </source>
</evidence>
<dbReference type="AlphaFoldDB" id="A0A2K1JHC6"/>
<feature type="domain" description="WRKY" evidence="7">
    <location>
        <begin position="196"/>
        <end position="250"/>
    </location>
</feature>
<feature type="compositionally biased region" description="Low complexity" evidence="6">
    <location>
        <begin position="398"/>
        <end position="412"/>
    </location>
</feature>
<evidence type="ECO:0000256" key="3">
    <source>
        <dbReference type="ARBA" id="ARBA00023125"/>
    </source>
</evidence>
<dbReference type="SUPFAM" id="SSF118290">
    <property type="entry name" value="WRKY DNA-binding domain"/>
    <property type="match status" value="1"/>
</dbReference>
<feature type="region of interest" description="Disordered" evidence="6">
    <location>
        <begin position="119"/>
        <end position="169"/>
    </location>
</feature>
<dbReference type="PANTHER" id="PTHR31282">
    <property type="entry name" value="WRKY TRANSCRIPTION FACTOR 21-RELATED"/>
    <property type="match status" value="1"/>
</dbReference>
<organism evidence="8">
    <name type="scientific">Physcomitrium patens</name>
    <name type="common">Spreading-leaved earth moss</name>
    <name type="synonym">Physcomitrella patens</name>
    <dbReference type="NCBI Taxonomy" id="3218"/>
    <lineage>
        <taxon>Eukaryota</taxon>
        <taxon>Viridiplantae</taxon>
        <taxon>Streptophyta</taxon>
        <taxon>Embryophyta</taxon>
        <taxon>Bryophyta</taxon>
        <taxon>Bryophytina</taxon>
        <taxon>Bryopsida</taxon>
        <taxon>Funariidae</taxon>
        <taxon>Funariales</taxon>
        <taxon>Funariaceae</taxon>
        <taxon>Physcomitrium</taxon>
    </lineage>
</organism>
<protein>
    <recommendedName>
        <fullName evidence="7">WRKY domain-containing protein</fullName>
    </recommendedName>
</protein>
<dbReference type="Proteomes" id="UP000006727">
    <property type="component" value="Chromosome 14"/>
</dbReference>
<keyword evidence="10" id="KW-1185">Reference proteome</keyword>
<accession>A0A2K1JHC6</accession>
<dbReference type="EMBL" id="ABEU02000014">
    <property type="protein sequence ID" value="PNR40952.1"/>
    <property type="molecule type" value="Genomic_DNA"/>
</dbReference>
<reference evidence="8 10" key="2">
    <citation type="journal article" date="2018" name="Plant J.">
        <title>The Physcomitrella patens chromosome-scale assembly reveals moss genome structure and evolution.</title>
        <authorList>
            <person name="Lang D."/>
            <person name="Ullrich K.K."/>
            <person name="Murat F."/>
            <person name="Fuchs J."/>
            <person name="Jenkins J."/>
            <person name="Haas F.B."/>
            <person name="Piednoel M."/>
            <person name="Gundlach H."/>
            <person name="Van Bel M."/>
            <person name="Meyberg R."/>
            <person name="Vives C."/>
            <person name="Morata J."/>
            <person name="Symeonidi A."/>
            <person name="Hiss M."/>
            <person name="Muchero W."/>
            <person name="Kamisugi Y."/>
            <person name="Saleh O."/>
            <person name="Blanc G."/>
            <person name="Decker E.L."/>
            <person name="van Gessel N."/>
            <person name="Grimwood J."/>
            <person name="Hayes R.D."/>
            <person name="Graham S.W."/>
            <person name="Gunter L.E."/>
            <person name="McDaniel S.F."/>
            <person name="Hoernstein S.N.W."/>
            <person name="Larsson A."/>
            <person name="Li F.W."/>
            <person name="Perroud P.F."/>
            <person name="Phillips J."/>
            <person name="Ranjan P."/>
            <person name="Rokshar D.S."/>
            <person name="Rothfels C.J."/>
            <person name="Schneider L."/>
            <person name="Shu S."/>
            <person name="Stevenson D.W."/>
            <person name="Thummler F."/>
            <person name="Tillich M."/>
            <person name="Villarreal Aguilar J.C."/>
            <person name="Widiez T."/>
            <person name="Wong G.K."/>
            <person name="Wymore A."/>
            <person name="Zhang Y."/>
            <person name="Zimmer A.D."/>
            <person name="Quatrano R.S."/>
            <person name="Mayer K.F.X."/>
            <person name="Goodstein D."/>
            <person name="Casacuberta J.M."/>
            <person name="Vandepoele K."/>
            <person name="Reski R."/>
            <person name="Cuming A.C."/>
            <person name="Tuskan G.A."/>
            <person name="Maumus F."/>
            <person name="Salse J."/>
            <person name="Schmutz J."/>
            <person name="Rensing S.A."/>
        </authorList>
    </citation>
    <scope>NUCLEOTIDE SEQUENCE [LARGE SCALE GENOMIC DNA]</scope>
    <source>
        <strain evidence="9 10">cv. Gransden 2004</strain>
    </source>
</reference>
<dbReference type="InterPro" id="IPR036576">
    <property type="entry name" value="WRKY_dom_sf"/>
</dbReference>
<dbReference type="Gramene" id="Pp3c14_11320V3.1">
    <property type="protein sequence ID" value="Pp3c14_11320V3.1"/>
    <property type="gene ID" value="Pp3c14_11320"/>
</dbReference>
<dbReference type="InterPro" id="IPR003657">
    <property type="entry name" value="WRKY_dom"/>
</dbReference>
<feature type="compositionally biased region" description="Basic and acidic residues" evidence="6">
    <location>
        <begin position="282"/>
        <end position="293"/>
    </location>
</feature>
<reference evidence="9" key="3">
    <citation type="submission" date="2020-12" db="UniProtKB">
        <authorList>
            <consortium name="EnsemblPlants"/>
        </authorList>
    </citation>
    <scope>IDENTIFICATION</scope>
</reference>
<dbReference type="GO" id="GO:0005634">
    <property type="term" value="C:nucleus"/>
    <property type="evidence" value="ECO:0000318"/>
    <property type="project" value="GO_Central"/>
</dbReference>
<dbReference type="PROSITE" id="PS50811">
    <property type="entry name" value="WRKY"/>
    <property type="match status" value="1"/>
</dbReference>
<evidence type="ECO:0000256" key="1">
    <source>
        <dbReference type="ARBA" id="ARBA00004123"/>
    </source>
</evidence>
<evidence type="ECO:0000259" key="7">
    <source>
        <dbReference type="PROSITE" id="PS50811"/>
    </source>
</evidence>
<evidence type="ECO:0000313" key="10">
    <source>
        <dbReference type="Proteomes" id="UP000006727"/>
    </source>
</evidence>
<evidence type="ECO:0000256" key="4">
    <source>
        <dbReference type="ARBA" id="ARBA00023163"/>
    </source>
</evidence>
<dbReference type="Gramene" id="Pp3c14_11320V3.3">
    <property type="protein sequence ID" value="Pp3c14_11320V3.3"/>
    <property type="gene ID" value="Pp3c14_11320"/>
</dbReference>
<evidence type="ECO:0000256" key="2">
    <source>
        <dbReference type="ARBA" id="ARBA00023015"/>
    </source>
</evidence>
<feature type="compositionally biased region" description="Basic and acidic residues" evidence="6">
    <location>
        <begin position="130"/>
        <end position="147"/>
    </location>
</feature>
<dbReference type="GO" id="GO:0003700">
    <property type="term" value="F:DNA-binding transcription factor activity"/>
    <property type="evidence" value="ECO:0000318"/>
    <property type="project" value="GO_Central"/>
</dbReference>
<keyword evidence="5" id="KW-0539">Nucleus</keyword>
<dbReference type="GO" id="GO:0000976">
    <property type="term" value="F:transcription cis-regulatory region binding"/>
    <property type="evidence" value="ECO:0000318"/>
    <property type="project" value="GO_Central"/>
</dbReference>
<gene>
    <name evidence="9" type="primary">LOC112291195</name>
    <name evidence="8" type="ORF">PHYPA_018355</name>
</gene>
<evidence type="ECO:0000313" key="9">
    <source>
        <dbReference type="EnsemblPlants" id="Pp3c14_11320V3.1"/>
    </source>
</evidence>
<evidence type="ECO:0000313" key="8">
    <source>
        <dbReference type="EMBL" id="PNR40952.1"/>
    </source>
</evidence>
<feature type="region of interest" description="Disordered" evidence="6">
    <location>
        <begin position="340"/>
        <end position="412"/>
    </location>
</feature>
<proteinExistence type="predicted"/>
<dbReference type="SMART" id="SM00774">
    <property type="entry name" value="WRKY"/>
    <property type="match status" value="1"/>
</dbReference>
<dbReference type="Pfam" id="PF03106">
    <property type="entry name" value="WRKY"/>
    <property type="match status" value="1"/>
</dbReference>
<dbReference type="GO" id="GO:0006355">
    <property type="term" value="P:regulation of DNA-templated transcription"/>
    <property type="evidence" value="ECO:0000318"/>
    <property type="project" value="GO_Central"/>
</dbReference>
<feature type="region of interest" description="Disordered" evidence="6">
    <location>
        <begin position="252"/>
        <end position="311"/>
    </location>
</feature>
<dbReference type="RefSeq" id="XP_024394073.1">
    <property type="nucleotide sequence ID" value="XM_024538305.2"/>
</dbReference>
<keyword evidence="2" id="KW-0805">Transcription regulation</keyword>
<dbReference type="Gene3D" id="2.20.25.80">
    <property type="entry name" value="WRKY domain"/>
    <property type="match status" value="1"/>
</dbReference>
<dbReference type="EnsemblPlants" id="Pp3c14_11320V3.3">
    <property type="protein sequence ID" value="Pp3c14_11320V3.3"/>
    <property type="gene ID" value="Pp3c14_11320"/>
</dbReference>
<dbReference type="EnsemblPlants" id="Pp3c14_11320V3.1">
    <property type="protein sequence ID" value="Pp3c14_11320V3.1"/>
    <property type="gene ID" value="Pp3c14_11320"/>
</dbReference>
<keyword evidence="4" id="KW-0804">Transcription</keyword>
<feature type="compositionally biased region" description="Polar residues" evidence="6">
    <location>
        <begin position="298"/>
        <end position="311"/>
    </location>
</feature>
<dbReference type="InterPro" id="IPR044810">
    <property type="entry name" value="WRKY_plant"/>
</dbReference>
<keyword evidence="3" id="KW-0238">DNA-binding</keyword>
<dbReference type="OrthoDB" id="1888929at2759"/>